<comment type="caution">
    <text evidence="2">The sequence shown here is derived from an EMBL/GenBank/DDBJ whole genome shotgun (WGS) entry which is preliminary data.</text>
</comment>
<name>X7F8G9_9RHOB</name>
<dbReference type="CDD" id="cd00657">
    <property type="entry name" value="Ferritin_like"/>
    <property type="match status" value="1"/>
</dbReference>
<accession>X7F8G9</accession>
<organism evidence="2 3">
    <name type="scientific">Roseivivax isoporae LMG 25204</name>
    <dbReference type="NCBI Taxonomy" id="1449351"/>
    <lineage>
        <taxon>Bacteria</taxon>
        <taxon>Pseudomonadati</taxon>
        <taxon>Pseudomonadota</taxon>
        <taxon>Alphaproteobacteria</taxon>
        <taxon>Rhodobacterales</taxon>
        <taxon>Roseobacteraceae</taxon>
        <taxon>Roseivivax</taxon>
    </lineage>
</organism>
<dbReference type="STRING" id="1449351.RISW2_03415"/>
<dbReference type="InterPro" id="IPR009078">
    <property type="entry name" value="Ferritin-like_SF"/>
</dbReference>
<protein>
    <recommendedName>
        <fullName evidence="1">DUF2383 domain-containing protein</fullName>
    </recommendedName>
</protein>
<feature type="domain" description="DUF2383" evidence="1">
    <location>
        <begin position="17"/>
        <end position="117"/>
    </location>
</feature>
<dbReference type="InterPro" id="IPR012347">
    <property type="entry name" value="Ferritin-like"/>
</dbReference>
<keyword evidence="3" id="KW-1185">Reference proteome</keyword>
<evidence type="ECO:0000313" key="3">
    <source>
        <dbReference type="Proteomes" id="UP000023430"/>
    </source>
</evidence>
<dbReference type="InterPro" id="IPR019052">
    <property type="entry name" value="DUF2383"/>
</dbReference>
<reference evidence="2 3" key="1">
    <citation type="submission" date="2014-01" db="EMBL/GenBank/DDBJ databases">
        <title>Roseivivax isoporae LMG 25204 Genome Sequencing.</title>
        <authorList>
            <person name="Lai Q."/>
            <person name="Li G."/>
            <person name="Shao Z."/>
        </authorList>
    </citation>
    <scope>NUCLEOTIDE SEQUENCE [LARGE SCALE GENOMIC DNA]</scope>
    <source>
        <strain evidence="2 3">LMG 25204</strain>
    </source>
</reference>
<dbReference type="RefSeq" id="WP_043769988.1">
    <property type="nucleotide sequence ID" value="NZ_JAME01000013.1"/>
</dbReference>
<sequence length="150" mass="16601">MVTTVGTENSTEKLIENCILLEHDAIAAYETVIDRLESTEFRARLRDFRDDHLSHLDALKAIAGEHGVAVPESGDAKEMMTTGKIKLADFVGDDGTILRAMTTNEADTVSAYEHAVANDNLPAAMRPMVESALADERRHKDWMERNSTRG</sequence>
<evidence type="ECO:0000259" key="1">
    <source>
        <dbReference type="Pfam" id="PF09537"/>
    </source>
</evidence>
<dbReference type="Pfam" id="PF09537">
    <property type="entry name" value="DUF2383"/>
    <property type="match status" value="1"/>
</dbReference>
<dbReference type="PATRIC" id="fig|1449351.3.peg.2049"/>
<evidence type="ECO:0000313" key="2">
    <source>
        <dbReference type="EMBL" id="ETX29003.1"/>
    </source>
</evidence>
<dbReference type="EMBL" id="JAME01000013">
    <property type="protein sequence ID" value="ETX29003.1"/>
    <property type="molecule type" value="Genomic_DNA"/>
</dbReference>
<dbReference type="Proteomes" id="UP000023430">
    <property type="component" value="Unassembled WGS sequence"/>
</dbReference>
<dbReference type="Gene3D" id="1.20.1260.10">
    <property type="match status" value="1"/>
</dbReference>
<gene>
    <name evidence="2" type="ORF">RISW2_03415</name>
</gene>
<dbReference type="eggNOG" id="COG1633">
    <property type="taxonomic scope" value="Bacteria"/>
</dbReference>
<dbReference type="AlphaFoldDB" id="X7F8G9"/>
<dbReference type="OrthoDB" id="7166292at2"/>
<dbReference type="SUPFAM" id="SSF47240">
    <property type="entry name" value="Ferritin-like"/>
    <property type="match status" value="1"/>
</dbReference>
<proteinExistence type="predicted"/>